<evidence type="ECO:0000259" key="1">
    <source>
        <dbReference type="Pfam" id="PF07510"/>
    </source>
</evidence>
<dbReference type="PATRIC" id="fig|1389415.4.peg.1026"/>
<dbReference type="PANTHER" id="PTHR35149">
    <property type="entry name" value="SLL5132 PROTEIN"/>
    <property type="match status" value="1"/>
</dbReference>
<dbReference type="Proteomes" id="UP000017133">
    <property type="component" value="Unassembled WGS sequence"/>
</dbReference>
<accession>U7R372</accession>
<reference evidence="2 3" key="1">
    <citation type="submission" date="2013-10" db="EMBL/GenBank/DDBJ databases">
        <title>Whole Genome Shotgun Sequence of Photorhabdus temperata J3.</title>
        <authorList>
            <person name="Park G.-S."/>
            <person name="Hong S.-J."/>
            <person name="Shin J.-H."/>
        </authorList>
    </citation>
    <scope>NUCLEOTIDE SEQUENCE [LARGE SCALE GENOMIC DNA]</scope>
    <source>
        <strain evidence="2 3">J3</strain>
    </source>
</reference>
<evidence type="ECO:0000313" key="2">
    <source>
        <dbReference type="EMBL" id="ERT14130.1"/>
    </source>
</evidence>
<dbReference type="AlphaFoldDB" id="U7R372"/>
<feature type="domain" description="GmrSD restriction endonucleases C-terminal" evidence="1">
    <location>
        <begin position="229"/>
        <end position="356"/>
    </location>
</feature>
<comment type="caution">
    <text evidence="2">The sequence shown here is derived from an EMBL/GenBank/DDBJ whole genome shotgun (WGS) entry which is preliminary data.</text>
</comment>
<dbReference type="Pfam" id="PF07510">
    <property type="entry name" value="GmrSD_C"/>
    <property type="match status" value="1"/>
</dbReference>
<gene>
    <name evidence="2" type="ORF">O185_05185</name>
</gene>
<evidence type="ECO:0000313" key="3">
    <source>
        <dbReference type="Proteomes" id="UP000017133"/>
    </source>
</evidence>
<protein>
    <recommendedName>
        <fullName evidence="1">GmrSD restriction endonucleases C-terminal domain-containing protein</fullName>
    </recommendedName>
</protein>
<organism evidence="2 3">
    <name type="scientific">Photorhabdus temperata J3</name>
    <dbReference type="NCBI Taxonomy" id="1389415"/>
    <lineage>
        <taxon>Bacteria</taxon>
        <taxon>Pseudomonadati</taxon>
        <taxon>Pseudomonadota</taxon>
        <taxon>Gammaproteobacteria</taxon>
        <taxon>Enterobacterales</taxon>
        <taxon>Morganellaceae</taxon>
        <taxon>Photorhabdus</taxon>
    </lineage>
</organism>
<dbReference type="RefSeq" id="WP_023043974.1">
    <property type="nucleotide sequence ID" value="NZ_AXDT01000039.1"/>
</dbReference>
<name>U7R372_PHOTE</name>
<dbReference type="InterPro" id="IPR011089">
    <property type="entry name" value="GmrSD_C"/>
</dbReference>
<keyword evidence="3" id="KW-1185">Reference proteome</keyword>
<dbReference type="EMBL" id="AXDT01000039">
    <property type="protein sequence ID" value="ERT14130.1"/>
    <property type="molecule type" value="Genomic_DNA"/>
</dbReference>
<sequence>MQFTKIIVQDDLNAYKVFETLNARGVQLSTPDLLKNYIFSIISNENDISDDDLTKLDEQWSEIIEKLGEGNFTDFIRYHYNTKWKMVTKNELFLALRNVIGGRTEANDYLKSLFKYSSIYVSLINPEDSWWNDQGKEYIEAKPSINGIRLFNIKQPLTILLAAFDKFSPNEFVTISSYMYILSIRYNVICHLSPSEQESAYNVIATKISNGEFTRASHIKNSAEFRRLYPDDNMFKDAFEFHKMPSKQTAKKIRFILAEIENHNGGSCDYTKTTLEHICPYNPEQGWDEAFGDGINDIKDRLGNMVLISKDNLGRASFKEKKDEYAKSGFFLAKQVSSYHVWNLEKVNEHQRWMAEEAAKVWRVDFN</sequence>
<proteinExistence type="predicted"/>
<dbReference type="PANTHER" id="PTHR35149:SF1">
    <property type="entry name" value="DUF5655 DOMAIN-CONTAINING PROTEIN"/>
    <property type="match status" value="1"/>
</dbReference>